<organism evidence="10 11">
    <name type="scientific">Vagococcus intermedius</name>
    <dbReference type="NCBI Taxonomy" id="2991418"/>
    <lineage>
        <taxon>Bacteria</taxon>
        <taxon>Bacillati</taxon>
        <taxon>Bacillota</taxon>
        <taxon>Bacilli</taxon>
        <taxon>Lactobacillales</taxon>
        <taxon>Enterococcaceae</taxon>
        <taxon>Vagococcus</taxon>
    </lineage>
</organism>
<keyword evidence="4" id="KW-0547">Nucleotide-binding</keyword>
<comment type="cofactor">
    <cofactor evidence="1">
        <name>Mg(2+)</name>
        <dbReference type="ChEBI" id="CHEBI:18420"/>
    </cofactor>
</comment>
<dbReference type="SUPFAM" id="SSF111331">
    <property type="entry name" value="NAD kinase/diacylglycerol kinase-like"/>
    <property type="match status" value="1"/>
</dbReference>
<keyword evidence="3" id="KW-0808">Transferase</keyword>
<name>A0AAF0I899_9ENTE</name>
<dbReference type="InterPro" id="IPR045540">
    <property type="entry name" value="YegS/DAGK_C"/>
</dbReference>
<keyword evidence="6" id="KW-0067">ATP-binding</keyword>
<evidence type="ECO:0000256" key="4">
    <source>
        <dbReference type="ARBA" id="ARBA00022741"/>
    </source>
</evidence>
<dbReference type="GO" id="GO:0005524">
    <property type="term" value="F:ATP binding"/>
    <property type="evidence" value="ECO:0007669"/>
    <property type="project" value="UniProtKB-KW"/>
</dbReference>
<keyword evidence="7" id="KW-0444">Lipid biosynthesis</keyword>
<reference evidence="10" key="1">
    <citation type="submission" date="2022-10" db="EMBL/GenBank/DDBJ databases">
        <title>Vagococcus sp. isolated from poultry meat.</title>
        <authorList>
            <person name="Johansson P."/>
            <person name="Bjorkroth J."/>
        </authorList>
    </citation>
    <scope>NUCLEOTIDE SEQUENCE</scope>
    <source>
        <strain evidence="10">STAA11</strain>
    </source>
</reference>
<evidence type="ECO:0000256" key="8">
    <source>
        <dbReference type="ARBA" id="ARBA00023264"/>
    </source>
</evidence>
<evidence type="ECO:0000256" key="5">
    <source>
        <dbReference type="ARBA" id="ARBA00022777"/>
    </source>
</evidence>
<evidence type="ECO:0000256" key="7">
    <source>
        <dbReference type="ARBA" id="ARBA00023209"/>
    </source>
</evidence>
<feature type="domain" description="DAGKc" evidence="9">
    <location>
        <begin position="1"/>
        <end position="146"/>
    </location>
</feature>
<dbReference type="RefSeq" id="WP_275469511.1">
    <property type="nucleotide sequence ID" value="NZ_CP110232.1"/>
</dbReference>
<gene>
    <name evidence="10" type="ORF">OL234_02035</name>
</gene>
<evidence type="ECO:0000256" key="1">
    <source>
        <dbReference type="ARBA" id="ARBA00001946"/>
    </source>
</evidence>
<keyword evidence="5 10" id="KW-0418">Kinase</keyword>
<dbReference type="GO" id="GO:0008654">
    <property type="term" value="P:phospholipid biosynthetic process"/>
    <property type="evidence" value="ECO:0007669"/>
    <property type="project" value="UniProtKB-KW"/>
</dbReference>
<dbReference type="Gene3D" id="3.40.50.10330">
    <property type="entry name" value="Probable inorganic polyphosphate/atp-NAD kinase, domain 1"/>
    <property type="match status" value="1"/>
</dbReference>
<evidence type="ECO:0000256" key="3">
    <source>
        <dbReference type="ARBA" id="ARBA00022679"/>
    </source>
</evidence>
<dbReference type="Pfam" id="PF19279">
    <property type="entry name" value="YegS_C"/>
    <property type="match status" value="1"/>
</dbReference>
<keyword evidence="7" id="KW-0594">Phospholipid biosynthesis</keyword>
<keyword evidence="8" id="KW-1208">Phospholipid metabolism</keyword>
<dbReference type="Pfam" id="PF00781">
    <property type="entry name" value="DAGK_cat"/>
    <property type="match status" value="1"/>
</dbReference>
<dbReference type="KEGG" id="vie:OL234_02035"/>
<dbReference type="AlphaFoldDB" id="A0AAF0I899"/>
<comment type="similarity">
    <text evidence="2">Belongs to the diacylglycerol/lipid kinase family.</text>
</comment>
<evidence type="ECO:0000256" key="2">
    <source>
        <dbReference type="ARBA" id="ARBA00005983"/>
    </source>
</evidence>
<dbReference type="InterPro" id="IPR017438">
    <property type="entry name" value="ATP-NAD_kinase_N"/>
</dbReference>
<dbReference type="PANTHER" id="PTHR12358:SF54">
    <property type="entry name" value="SPHINGOSINE KINASE RELATED PROTEIN"/>
    <property type="match status" value="1"/>
</dbReference>
<dbReference type="Proteomes" id="UP001179647">
    <property type="component" value="Chromosome"/>
</dbReference>
<dbReference type="PROSITE" id="PS50146">
    <property type="entry name" value="DAGK"/>
    <property type="match status" value="1"/>
</dbReference>
<dbReference type="PANTHER" id="PTHR12358">
    <property type="entry name" value="SPHINGOSINE KINASE"/>
    <property type="match status" value="1"/>
</dbReference>
<dbReference type="InterPro" id="IPR001206">
    <property type="entry name" value="Diacylglycerol_kinase_cat_dom"/>
</dbReference>
<dbReference type="GO" id="GO:0016301">
    <property type="term" value="F:kinase activity"/>
    <property type="evidence" value="ECO:0007669"/>
    <property type="project" value="UniProtKB-KW"/>
</dbReference>
<dbReference type="Gene3D" id="2.60.200.40">
    <property type="match status" value="1"/>
</dbReference>
<protein>
    <submittedName>
        <fullName evidence="10">Diacylglycerol kinase family protein</fullName>
    </submittedName>
</protein>
<accession>A0AAF0I899</accession>
<dbReference type="InterPro" id="IPR016064">
    <property type="entry name" value="NAD/diacylglycerol_kinase_sf"/>
</dbReference>
<evidence type="ECO:0000259" key="9">
    <source>
        <dbReference type="PROSITE" id="PS50146"/>
    </source>
</evidence>
<dbReference type="EMBL" id="CP110232">
    <property type="protein sequence ID" value="WEG73711.1"/>
    <property type="molecule type" value="Genomic_DNA"/>
</dbReference>
<dbReference type="InterPro" id="IPR050187">
    <property type="entry name" value="Lipid_Phosphate_FormReg"/>
</dbReference>
<keyword evidence="7" id="KW-0443">Lipid metabolism</keyword>
<keyword evidence="11" id="KW-1185">Reference proteome</keyword>
<evidence type="ECO:0000256" key="6">
    <source>
        <dbReference type="ARBA" id="ARBA00022840"/>
    </source>
</evidence>
<evidence type="ECO:0000313" key="10">
    <source>
        <dbReference type="EMBL" id="WEG73711.1"/>
    </source>
</evidence>
<dbReference type="SMART" id="SM00046">
    <property type="entry name" value="DAGKc"/>
    <property type="match status" value="1"/>
</dbReference>
<evidence type="ECO:0000313" key="11">
    <source>
        <dbReference type="Proteomes" id="UP001179647"/>
    </source>
</evidence>
<sequence>MIDLHLHLILNKKAGSGNGLKISKKITTRLKQLNIIYHTYTTDYQGHAMAITKKLLTDTLLPWKNESSDKTTPFPLLVVVGGDGTLHEVINALANNFDIPLGYIPAGSGNDFARGVNLSQEPLTALNHLLTCEKPQRFNLLHYHNHLTNQERWVNNNVGIGIDAAIVSQANHSRLKKLLNMCHLGSMSYLLAASSVIFKQKGFPLTVEFDGKKIDYPNALLCTTTNHPYFGGGLALDPLANPQEANMSLIVVDYQPPYRLIGLAVKLLRQTHFTSPNVHHYRMTELKLSSSTAQFGQADGEELGQAPLKLTFSTNERFFWL</sequence>
<proteinExistence type="inferred from homology"/>